<gene>
    <name evidence="2" type="ORF">rCG_57781</name>
</gene>
<organism evidence="2 3">
    <name type="scientific">Rattus norvegicus</name>
    <name type="common">Rat</name>
    <dbReference type="NCBI Taxonomy" id="10116"/>
    <lineage>
        <taxon>Eukaryota</taxon>
        <taxon>Metazoa</taxon>
        <taxon>Chordata</taxon>
        <taxon>Craniata</taxon>
        <taxon>Vertebrata</taxon>
        <taxon>Euteleostomi</taxon>
        <taxon>Mammalia</taxon>
        <taxon>Eutheria</taxon>
        <taxon>Euarchontoglires</taxon>
        <taxon>Glires</taxon>
        <taxon>Rodentia</taxon>
        <taxon>Myomorpha</taxon>
        <taxon>Muroidea</taxon>
        <taxon>Muridae</taxon>
        <taxon>Murinae</taxon>
        <taxon>Rattus</taxon>
    </lineage>
</organism>
<reference evidence="3" key="1">
    <citation type="submission" date="2005-09" db="EMBL/GenBank/DDBJ databases">
        <authorList>
            <person name="Mural R.J."/>
            <person name="Li P.W."/>
            <person name="Adams M.D."/>
            <person name="Amanatides P.G."/>
            <person name="Baden-Tillson H."/>
            <person name="Barnstead M."/>
            <person name="Chin S.H."/>
            <person name="Dew I."/>
            <person name="Evans C.A."/>
            <person name="Ferriera S."/>
            <person name="Flanigan M."/>
            <person name="Fosler C."/>
            <person name="Glodek A."/>
            <person name="Gu Z."/>
            <person name="Holt R.A."/>
            <person name="Jennings D."/>
            <person name="Kraft C.L."/>
            <person name="Lu F."/>
            <person name="Nguyen T."/>
            <person name="Nusskern D.R."/>
            <person name="Pfannkoch C.M."/>
            <person name="Sitter C."/>
            <person name="Sutton G.G."/>
            <person name="Venter J.C."/>
            <person name="Wang Z."/>
            <person name="Woodage T."/>
            <person name="Zheng X.H."/>
            <person name="Zhong F."/>
        </authorList>
    </citation>
    <scope>NUCLEOTIDE SEQUENCE [LARGE SCALE GENOMIC DNA]</scope>
    <source>
        <strain>BN</strain>
        <strain evidence="3">Sprague-Dawley</strain>
    </source>
</reference>
<evidence type="ECO:0000313" key="3">
    <source>
        <dbReference type="Proteomes" id="UP000234681"/>
    </source>
</evidence>
<keyword evidence="1" id="KW-0472">Membrane</keyword>
<keyword evidence="1" id="KW-1133">Transmembrane helix</keyword>
<protein>
    <submittedName>
        <fullName evidence="2">RCG57781</fullName>
    </submittedName>
</protein>
<dbReference type="AlphaFoldDB" id="A6JHD5"/>
<keyword evidence="1" id="KW-0812">Transmembrane</keyword>
<name>A6JHD5_RAT</name>
<dbReference type="Proteomes" id="UP000234681">
    <property type="component" value="Chromosome 1"/>
</dbReference>
<feature type="transmembrane region" description="Helical" evidence="1">
    <location>
        <begin position="60"/>
        <end position="78"/>
    </location>
</feature>
<sequence length="80" mass="9322">MMGTGTWVCLFRVTVSQAHSVQKLQSDFPHFIAKCVFWEGMYLFCFVLRKNSIRRVGKGNKSKVLLFVLLFFFFFETGSL</sequence>
<evidence type="ECO:0000256" key="1">
    <source>
        <dbReference type="SAM" id="Phobius"/>
    </source>
</evidence>
<proteinExistence type="predicted"/>
<accession>A6JHD5</accession>
<dbReference type="EMBL" id="CH473986">
    <property type="protein sequence ID" value="EDL94259.1"/>
    <property type="molecule type" value="Genomic_DNA"/>
</dbReference>
<evidence type="ECO:0000313" key="2">
    <source>
        <dbReference type="EMBL" id="EDL94259.1"/>
    </source>
</evidence>